<name>A0A9W9P5V3_9EURO</name>
<proteinExistence type="predicted"/>
<evidence type="ECO:0000313" key="2">
    <source>
        <dbReference type="Proteomes" id="UP001150941"/>
    </source>
</evidence>
<dbReference type="EMBL" id="JAPQKS010000003">
    <property type="protein sequence ID" value="KAJ5238503.1"/>
    <property type="molecule type" value="Genomic_DNA"/>
</dbReference>
<comment type="caution">
    <text evidence="1">The sequence shown here is derived from an EMBL/GenBank/DDBJ whole genome shotgun (WGS) entry which is preliminary data.</text>
</comment>
<reference evidence="1" key="1">
    <citation type="submission" date="2022-11" db="EMBL/GenBank/DDBJ databases">
        <authorList>
            <person name="Petersen C."/>
        </authorList>
    </citation>
    <scope>NUCLEOTIDE SEQUENCE</scope>
    <source>
        <strain evidence="1">IBT 19713</strain>
    </source>
</reference>
<organism evidence="1 2">
    <name type="scientific">Penicillium chermesinum</name>
    <dbReference type="NCBI Taxonomy" id="63820"/>
    <lineage>
        <taxon>Eukaryota</taxon>
        <taxon>Fungi</taxon>
        <taxon>Dikarya</taxon>
        <taxon>Ascomycota</taxon>
        <taxon>Pezizomycotina</taxon>
        <taxon>Eurotiomycetes</taxon>
        <taxon>Eurotiomycetidae</taxon>
        <taxon>Eurotiales</taxon>
        <taxon>Aspergillaceae</taxon>
        <taxon>Penicillium</taxon>
    </lineage>
</organism>
<reference evidence="1" key="2">
    <citation type="journal article" date="2023" name="IMA Fungus">
        <title>Comparative genomic study of the Penicillium genus elucidates a diverse pangenome and 15 lateral gene transfer events.</title>
        <authorList>
            <person name="Petersen C."/>
            <person name="Sorensen T."/>
            <person name="Nielsen M.R."/>
            <person name="Sondergaard T.E."/>
            <person name="Sorensen J.L."/>
            <person name="Fitzpatrick D.A."/>
            <person name="Frisvad J.C."/>
            <person name="Nielsen K.L."/>
        </authorList>
    </citation>
    <scope>NUCLEOTIDE SEQUENCE</scope>
    <source>
        <strain evidence="1">IBT 19713</strain>
    </source>
</reference>
<dbReference type="Proteomes" id="UP001150941">
    <property type="component" value="Unassembled WGS sequence"/>
</dbReference>
<evidence type="ECO:0000313" key="1">
    <source>
        <dbReference type="EMBL" id="KAJ5238503.1"/>
    </source>
</evidence>
<dbReference type="AlphaFoldDB" id="A0A9W9P5V3"/>
<accession>A0A9W9P5V3</accession>
<dbReference type="RefSeq" id="XP_058331422.1">
    <property type="nucleotide sequence ID" value="XM_058472419.1"/>
</dbReference>
<gene>
    <name evidence="1" type="ORF">N7468_003122</name>
</gene>
<dbReference type="GeneID" id="83199722"/>
<protein>
    <submittedName>
        <fullName evidence="1">Uncharacterized protein</fullName>
    </submittedName>
</protein>
<dbReference type="OrthoDB" id="4232626at2759"/>
<sequence>MNHTPFEDELLLKMIIPTMMPTGMNCLTSTPGYYLDRECTPSAICPSPEPEQISDPLNFMPEVDRDEVTWDGQYPNYVHYRRVTINKRGVAKNTDQDLALLPRSYWP</sequence>
<keyword evidence="2" id="KW-1185">Reference proteome</keyword>